<dbReference type="AlphaFoldDB" id="A0A6C0IW59"/>
<dbReference type="EMBL" id="MN740267">
    <property type="protein sequence ID" value="QHT96770.1"/>
    <property type="molecule type" value="Genomic_DNA"/>
</dbReference>
<protein>
    <submittedName>
        <fullName evidence="1">Uncharacterized protein</fullName>
    </submittedName>
</protein>
<name>A0A6C0IW59_9ZZZZ</name>
<organism evidence="1">
    <name type="scientific">viral metagenome</name>
    <dbReference type="NCBI Taxonomy" id="1070528"/>
    <lineage>
        <taxon>unclassified sequences</taxon>
        <taxon>metagenomes</taxon>
        <taxon>organismal metagenomes</taxon>
    </lineage>
</organism>
<reference evidence="1" key="1">
    <citation type="journal article" date="2020" name="Nature">
        <title>Giant virus diversity and host interactions through global metagenomics.</title>
        <authorList>
            <person name="Schulz F."/>
            <person name="Roux S."/>
            <person name="Paez-Espino D."/>
            <person name="Jungbluth S."/>
            <person name="Walsh D.A."/>
            <person name="Denef V.J."/>
            <person name="McMahon K.D."/>
            <person name="Konstantinidis K.T."/>
            <person name="Eloe-Fadrosh E.A."/>
            <person name="Kyrpides N.C."/>
            <person name="Woyke T."/>
        </authorList>
    </citation>
    <scope>NUCLEOTIDE SEQUENCE</scope>
    <source>
        <strain evidence="1">GVMAG-M-3300024336-7</strain>
    </source>
</reference>
<sequence length="179" mass="21613">MMKIILLLIGLIWNRIKRITRFIGCLIYQWNIHEYLVPLMELVIPWHSHINSKHDYFRITYKSAVQYEYEDSPPDWDQSILPSLELIENTTTEYCPRCDLIWFLYTKQHHLKYLTTHIAKKINCDKKKITQISFYIDSPKYNFVVIDIHTRLIRCFPTNISEPYIFQIDRNDISILTTI</sequence>
<accession>A0A6C0IW59</accession>
<evidence type="ECO:0000313" key="1">
    <source>
        <dbReference type="EMBL" id="QHT96770.1"/>
    </source>
</evidence>
<proteinExistence type="predicted"/>